<keyword evidence="2" id="KW-1185">Reference proteome</keyword>
<evidence type="ECO:0000313" key="1">
    <source>
        <dbReference type="EMBL" id="MFC3116974.1"/>
    </source>
</evidence>
<accession>A0ABV7FLA2</accession>
<evidence type="ECO:0000313" key="2">
    <source>
        <dbReference type="Proteomes" id="UP001595555"/>
    </source>
</evidence>
<dbReference type="EMBL" id="JBHRTF010000006">
    <property type="protein sequence ID" value="MFC3116974.1"/>
    <property type="molecule type" value="Genomic_DNA"/>
</dbReference>
<sequence length="63" mass="6981">MKKITRAEMREKAVGSVLGSLRIEQLTPSNLVVSGMKSCVLGQDTTQHLLQEAIKHHAQIRRG</sequence>
<reference evidence="2" key="1">
    <citation type="journal article" date="2019" name="Int. J. Syst. Evol. Microbiol.">
        <title>The Global Catalogue of Microorganisms (GCM) 10K type strain sequencing project: providing services to taxonomists for standard genome sequencing and annotation.</title>
        <authorList>
            <consortium name="The Broad Institute Genomics Platform"/>
            <consortium name="The Broad Institute Genome Sequencing Center for Infectious Disease"/>
            <person name="Wu L."/>
            <person name="Ma J."/>
        </authorList>
    </citation>
    <scope>NUCLEOTIDE SEQUENCE [LARGE SCALE GENOMIC DNA]</scope>
    <source>
        <strain evidence="2">KCTC 52237</strain>
    </source>
</reference>
<dbReference type="RefSeq" id="WP_378120793.1">
    <property type="nucleotide sequence ID" value="NZ_JBHRTF010000006.1"/>
</dbReference>
<protein>
    <submittedName>
        <fullName evidence="1">Antitoxin VbhA family protein</fullName>
    </submittedName>
</protein>
<dbReference type="Proteomes" id="UP001595555">
    <property type="component" value="Unassembled WGS sequence"/>
</dbReference>
<dbReference type="InterPro" id="IPR033788">
    <property type="entry name" value="VbhA-like"/>
</dbReference>
<dbReference type="CDD" id="cd11586">
    <property type="entry name" value="VbhA_like"/>
    <property type="match status" value="1"/>
</dbReference>
<dbReference type="InterPro" id="IPR043038">
    <property type="entry name" value="VbhA_sf"/>
</dbReference>
<gene>
    <name evidence="1" type="ORF">ACFODX_15505</name>
</gene>
<dbReference type="Gene3D" id="1.10.8.1050">
    <property type="entry name" value="Antitoxin VbhA-like"/>
    <property type="match status" value="1"/>
</dbReference>
<organism evidence="1 2">
    <name type="scientific">Cellvibrio fontiphilus</name>
    <dbReference type="NCBI Taxonomy" id="1815559"/>
    <lineage>
        <taxon>Bacteria</taxon>
        <taxon>Pseudomonadati</taxon>
        <taxon>Pseudomonadota</taxon>
        <taxon>Gammaproteobacteria</taxon>
        <taxon>Cellvibrionales</taxon>
        <taxon>Cellvibrionaceae</taxon>
        <taxon>Cellvibrio</taxon>
    </lineage>
</organism>
<name>A0ABV7FLA2_9GAMM</name>
<comment type="caution">
    <text evidence="1">The sequence shown here is derived from an EMBL/GenBank/DDBJ whole genome shotgun (WGS) entry which is preliminary data.</text>
</comment>
<proteinExistence type="predicted"/>